<proteinExistence type="predicted"/>
<evidence type="ECO:0000313" key="2">
    <source>
        <dbReference type="Proteomes" id="UP000245626"/>
    </source>
</evidence>
<keyword evidence="2" id="KW-1185">Reference proteome</keyword>
<reference evidence="1 2" key="1">
    <citation type="journal article" date="2018" name="Mol. Biol. Evol.">
        <title>Broad Genomic Sampling Reveals a Smut Pathogenic Ancestry of the Fungal Clade Ustilaginomycotina.</title>
        <authorList>
            <person name="Kijpornyongpan T."/>
            <person name="Mondo S.J."/>
            <person name="Barry K."/>
            <person name="Sandor L."/>
            <person name="Lee J."/>
            <person name="Lipzen A."/>
            <person name="Pangilinan J."/>
            <person name="LaButti K."/>
            <person name="Hainaut M."/>
            <person name="Henrissat B."/>
            <person name="Grigoriev I.V."/>
            <person name="Spatafora J.W."/>
            <person name="Aime M.C."/>
        </authorList>
    </citation>
    <scope>NUCLEOTIDE SEQUENCE [LARGE SCALE GENOMIC DNA]</scope>
    <source>
        <strain evidence="1 2">SA 807</strain>
    </source>
</reference>
<dbReference type="EMBL" id="KZ820158">
    <property type="protein sequence ID" value="PWN48681.1"/>
    <property type="molecule type" value="Genomic_DNA"/>
</dbReference>
<gene>
    <name evidence="1" type="ORF">IE53DRAFT_389105</name>
</gene>
<dbReference type="Proteomes" id="UP000245626">
    <property type="component" value="Unassembled WGS sequence"/>
</dbReference>
<sequence length="476" mass="53640">MASAFFQPVFSRPSPHLHPQQPSYLKELRTMTSTSSPVSIYNSSTTPSHLPWNTYNYCNAPHVSSRHYQVPEQAQGGKAELVYLNVIQRHHKRTPDNLYPRENELNSQEWDCSDYRQVNYGVDLGSSGPSNQIYHKTNTPSWHPLVPLFWNGTCDQGQLTSGGLRDAVQKGKDFFSVYGPNGPSPLLRRGIHENDVLFRTSNSDRTYSVAGGILKGMGHVGGSFPVHTQPSSIDSLVPNYSCSYANRIREAFQDVAEWKDHLASKAQLFDSLNQVVGTGSRSDWNSWIDHHFDALASRQCSGHDLPTNPMTGSRVTQEMADQVYLEGDWEYDYIWNRAEGADEYVKYGFGVFLQELANNLKAFRDQVETFKLKYYVGHDGTMVRLLKSLAQSGSIRWPALGSEVILEVWRSVDDKSKGGKKLDHHVRILSYGQTLRSEAKLLTNAKGLADWVPLDDVIRHLEGRVPQDLLEKCTSS</sequence>
<organism evidence="1 2">
    <name type="scientific">Violaceomyces palustris</name>
    <dbReference type="NCBI Taxonomy" id="1673888"/>
    <lineage>
        <taxon>Eukaryota</taxon>
        <taxon>Fungi</taxon>
        <taxon>Dikarya</taxon>
        <taxon>Basidiomycota</taxon>
        <taxon>Ustilaginomycotina</taxon>
        <taxon>Ustilaginomycetes</taxon>
        <taxon>Violaceomycetales</taxon>
        <taxon>Violaceomycetaceae</taxon>
        <taxon>Violaceomyces</taxon>
    </lineage>
</organism>
<accession>A0ACD0NS94</accession>
<name>A0ACD0NS94_9BASI</name>
<protein>
    <submittedName>
        <fullName evidence="1">Phosphoglycerate mutase-like protein</fullName>
    </submittedName>
</protein>
<evidence type="ECO:0000313" key="1">
    <source>
        <dbReference type="EMBL" id="PWN48681.1"/>
    </source>
</evidence>